<accession>A0A5K7X5V7</accession>
<sequence>MWVVMTRNHPDKSRPYPTDFRIMNTYQLTLEAKPQADDPDGARRVRMALKRLLRSFGLRCVKVEPAVHLRLEHDAKRPETSTKAPTDGRNSVQSQ</sequence>
<name>A0A5K7X5V7_9BACT</name>
<feature type="compositionally biased region" description="Basic and acidic residues" evidence="1">
    <location>
        <begin position="70"/>
        <end position="80"/>
    </location>
</feature>
<gene>
    <name evidence="2" type="ORF">PLANPX_1562</name>
</gene>
<evidence type="ECO:0000313" key="2">
    <source>
        <dbReference type="EMBL" id="BBO31950.1"/>
    </source>
</evidence>
<dbReference type="EMBL" id="AP021861">
    <property type="protein sequence ID" value="BBO31950.1"/>
    <property type="molecule type" value="Genomic_DNA"/>
</dbReference>
<proteinExistence type="predicted"/>
<dbReference type="Proteomes" id="UP000326837">
    <property type="component" value="Chromosome"/>
</dbReference>
<dbReference type="AlphaFoldDB" id="A0A5K7X5V7"/>
<dbReference type="KEGG" id="lpav:PLANPX_1562"/>
<evidence type="ECO:0000313" key="3">
    <source>
        <dbReference type="Proteomes" id="UP000326837"/>
    </source>
</evidence>
<keyword evidence="3" id="KW-1185">Reference proteome</keyword>
<feature type="compositionally biased region" description="Polar residues" evidence="1">
    <location>
        <begin position="81"/>
        <end position="95"/>
    </location>
</feature>
<protein>
    <submittedName>
        <fullName evidence="2">Uncharacterized protein</fullName>
    </submittedName>
</protein>
<feature type="region of interest" description="Disordered" evidence="1">
    <location>
        <begin position="70"/>
        <end position="95"/>
    </location>
</feature>
<evidence type="ECO:0000256" key="1">
    <source>
        <dbReference type="SAM" id="MobiDB-lite"/>
    </source>
</evidence>
<organism evidence="2 3">
    <name type="scientific">Lacipirellula parvula</name>
    <dbReference type="NCBI Taxonomy" id="2650471"/>
    <lineage>
        <taxon>Bacteria</taxon>
        <taxon>Pseudomonadati</taxon>
        <taxon>Planctomycetota</taxon>
        <taxon>Planctomycetia</taxon>
        <taxon>Pirellulales</taxon>
        <taxon>Lacipirellulaceae</taxon>
        <taxon>Lacipirellula</taxon>
    </lineage>
</organism>
<reference evidence="3" key="1">
    <citation type="submission" date="2019-10" db="EMBL/GenBank/DDBJ databases">
        <title>Lacipirellula parvula gen. nov., sp. nov., representing a lineage of planctomycetes widespread in freshwater anoxic habitats, and description of the family Lacipirellulaceae.</title>
        <authorList>
            <person name="Dedysh S.N."/>
            <person name="Kulichevskaya I.S."/>
            <person name="Beletsky A.V."/>
            <person name="Rakitin A.L."/>
            <person name="Mardanov A.V."/>
            <person name="Ivanova A.A."/>
            <person name="Saltykova V.X."/>
            <person name="Rijpstra W.I.C."/>
            <person name="Sinninghe Damste J.S."/>
            <person name="Ravin N.V."/>
        </authorList>
    </citation>
    <scope>NUCLEOTIDE SEQUENCE [LARGE SCALE GENOMIC DNA]</scope>
    <source>
        <strain evidence="3">PX69</strain>
    </source>
</reference>